<keyword evidence="3" id="KW-0677">Repeat</keyword>
<dbReference type="Pfam" id="PF24760">
    <property type="entry name" value="TPR_IF140_C"/>
    <property type="match status" value="1"/>
</dbReference>
<keyword evidence="9" id="KW-1185">Reference proteome</keyword>
<evidence type="ECO:0000256" key="5">
    <source>
        <dbReference type="ARBA" id="ARBA00023273"/>
    </source>
</evidence>
<accession>A0A1B0CZF2</accession>
<dbReference type="VEuPathDB" id="VectorBase:PPAI000474"/>
<evidence type="ECO:0000259" key="6">
    <source>
        <dbReference type="Pfam" id="PF24760"/>
    </source>
</evidence>
<reference evidence="8" key="1">
    <citation type="submission" date="2022-08" db="UniProtKB">
        <authorList>
            <consortium name="EnsemblMetazoa"/>
        </authorList>
    </citation>
    <scope>IDENTIFICATION</scope>
    <source>
        <strain evidence="8">Israel</strain>
    </source>
</reference>
<protein>
    <submittedName>
        <fullName evidence="8">Uncharacterized protein</fullName>
    </submittedName>
</protein>
<keyword evidence="5" id="KW-0966">Cell projection</keyword>
<dbReference type="GO" id="GO:0030991">
    <property type="term" value="C:intraciliary transport particle A"/>
    <property type="evidence" value="ECO:0007669"/>
    <property type="project" value="TreeGrafter"/>
</dbReference>
<evidence type="ECO:0000256" key="4">
    <source>
        <dbReference type="ARBA" id="ARBA00023069"/>
    </source>
</evidence>
<dbReference type="GO" id="GO:0036064">
    <property type="term" value="C:ciliary basal body"/>
    <property type="evidence" value="ECO:0007669"/>
    <property type="project" value="TreeGrafter"/>
</dbReference>
<dbReference type="AlphaFoldDB" id="A0A1B0CZF2"/>
<evidence type="ECO:0000256" key="1">
    <source>
        <dbReference type="ARBA" id="ARBA00004138"/>
    </source>
</evidence>
<dbReference type="PANTHER" id="PTHR15722">
    <property type="entry name" value="IFT140/172-RELATED"/>
    <property type="match status" value="1"/>
</dbReference>
<dbReference type="Gene3D" id="1.25.40.10">
    <property type="entry name" value="Tetratricopeptide repeat domain"/>
    <property type="match status" value="1"/>
</dbReference>
<dbReference type="InterPro" id="IPR056156">
    <property type="entry name" value="TPR_IF140_C"/>
</dbReference>
<dbReference type="GO" id="GO:0035721">
    <property type="term" value="P:intraciliary retrograde transport"/>
    <property type="evidence" value="ECO:0007669"/>
    <property type="project" value="TreeGrafter"/>
</dbReference>
<name>A0A1B0CZF2_PHLPP</name>
<dbReference type="GO" id="GO:0005930">
    <property type="term" value="C:axoneme"/>
    <property type="evidence" value="ECO:0007669"/>
    <property type="project" value="TreeGrafter"/>
</dbReference>
<dbReference type="VEuPathDB" id="VectorBase:PPAPM1_008896"/>
<proteinExistence type="predicted"/>
<dbReference type="PANTHER" id="PTHR15722:SF7">
    <property type="entry name" value="INTRAFLAGELLAR TRANSPORT PROTEIN 140 HOMOLOG"/>
    <property type="match status" value="1"/>
</dbReference>
<feature type="domain" description="IF140 C-terminal TPR" evidence="6">
    <location>
        <begin position="328"/>
        <end position="446"/>
    </location>
</feature>
<dbReference type="InterPro" id="IPR056168">
    <property type="entry name" value="TPR_IF140/IFT172/WDR19"/>
</dbReference>
<dbReference type="Gene3D" id="1.25.40.470">
    <property type="match status" value="1"/>
</dbReference>
<evidence type="ECO:0000313" key="9">
    <source>
        <dbReference type="Proteomes" id="UP000092462"/>
    </source>
</evidence>
<dbReference type="EnsemblMetazoa" id="PPAI000474-RA">
    <property type="protein sequence ID" value="PPAI000474-PA"/>
    <property type="gene ID" value="PPAI000474"/>
</dbReference>
<organism evidence="8 9">
    <name type="scientific">Phlebotomus papatasi</name>
    <name type="common">Sandfly</name>
    <dbReference type="NCBI Taxonomy" id="29031"/>
    <lineage>
        <taxon>Eukaryota</taxon>
        <taxon>Metazoa</taxon>
        <taxon>Ecdysozoa</taxon>
        <taxon>Arthropoda</taxon>
        <taxon>Hexapoda</taxon>
        <taxon>Insecta</taxon>
        <taxon>Pterygota</taxon>
        <taxon>Neoptera</taxon>
        <taxon>Endopterygota</taxon>
        <taxon>Diptera</taxon>
        <taxon>Nematocera</taxon>
        <taxon>Psychodoidea</taxon>
        <taxon>Psychodidae</taxon>
        <taxon>Phlebotomus</taxon>
        <taxon>Phlebotomus</taxon>
    </lineage>
</organism>
<keyword evidence="4" id="KW-0969">Cilium</keyword>
<evidence type="ECO:0000256" key="2">
    <source>
        <dbReference type="ARBA" id="ARBA00022574"/>
    </source>
</evidence>
<evidence type="ECO:0000313" key="8">
    <source>
        <dbReference type="EnsemblMetazoa" id="PPAI000474-PA"/>
    </source>
</evidence>
<sequence length="505" mass="56998">MNTTDTGLLKWWGQYIESTGDMESAFKIYQKADDWFSQVRILCFLGQLSRAESTARHSGDQAACYHLARHYENIGRPQEAIQFYTRAQTYGNAVRICRENDLREDLWTVANAARGRDKAAAASYFEECGEFKRAVELYHRAGMLHKAVEMAFASQQPETLQVIASELDASSDQELVSRCADFFLSIEQAQKAVQLLANTRQFQRALEICRDRGVPVTETFAELLTPGKDEADDETRGQILITLGELLQEQGDYHTATKKFTQAGDKIKAMKSLLKSGDTEKIIFFASMSRQKEVYIMAANYLQALNWQSDAKVLKNIVTFYSKGQAFDLLANFYVTCAQVEIDEYRDYEKALKALLEANRCLAKLPNAKRSADQLELTIGECRRVLELQESMSRGENQAVIAGCRNILAHTVEKPPVRHVDILALLVEAFAASRLFPEALNALKDLANRAPDWASRGLVEKSLIERICSECGVPFESVWSSGRQRKQTATPDNDNDEEIQEMVFN</sequence>
<evidence type="ECO:0000256" key="3">
    <source>
        <dbReference type="ARBA" id="ARBA00022737"/>
    </source>
</evidence>
<dbReference type="FunFam" id="1.25.40.470:FF:000018">
    <property type="entry name" value="Reduced mechanoreceptor potential A"/>
    <property type="match status" value="1"/>
</dbReference>
<dbReference type="SUPFAM" id="SSF81901">
    <property type="entry name" value="HCP-like"/>
    <property type="match status" value="1"/>
</dbReference>
<dbReference type="Pfam" id="PF24762">
    <property type="entry name" value="TPR_IF140-IFT172"/>
    <property type="match status" value="1"/>
</dbReference>
<keyword evidence="2" id="KW-0853">WD repeat</keyword>
<comment type="subcellular location">
    <subcellularLocation>
        <location evidence="1">Cell projection</location>
        <location evidence="1">Cilium</location>
    </subcellularLocation>
</comment>
<feature type="domain" description="IF140/IFT172/WDR19 TPR" evidence="7">
    <location>
        <begin position="2"/>
        <end position="320"/>
    </location>
</feature>
<dbReference type="Proteomes" id="UP000092462">
    <property type="component" value="Unassembled WGS sequence"/>
</dbReference>
<dbReference type="EMBL" id="AJVK01020720">
    <property type="status" value="NOT_ANNOTATED_CDS"/>
    <property type="molecule type" value="Genomic_DNA"/>
</dbReference>
<evidence type="ECO:0000259" key="7">
    <source>
        <dbReference type="Pfam" id="PF24762"/>
    </source>
</evidence>
<dbReference type="InterPro" id="IPR011990">
    <property type="entry name" value="TPR-like_helical_dom_sf"/>
</dbReference>